<keyword evidence="5" id="KW-0469">Meiosis</keyword>
<dbReference type="Pfam" id="PF07106">
    <property type="entry name" value="WHD_TBPIP"/>
    <property type="match status" value="1"/>
</dbReference>
<dbReference type="RefSeq" id="XP_025461541.1">
    <property type="nucleotide sequence ID" value="XM_025616721.1"/>
</dbReference>
<dbReference type="Proteomes" id="UP000246702">
    <property type="component" value="Unassembled WGS sequence"/>
</dbReference>
<dbReference type="GO" id="GO:0000709">
    <property type="term" value="P:meiotic joint molecule formation"/>
    <property type="evidence" value="ECO:0007669"/>
    <property type="project" value="TreeGrafter"/>
</dbReference>
<dbReference type="OrthoDB" id="272266at2759"/>
<sequence length="203" mass="23071">MVQKKGKNDKSSSDDADLAQATEVSANLHNRITKAHTAKALRELHQNKQIEGRAAGKQVVYHAIQETCNEATPEIIATMDWKTERLQEQVTSLQAIENKTRAELAAICGRPLVSELRRDIGQIEQAQEVIRARLDRVRGIDSDSVPIQLEVDAEKDWKHWQNQANIRGRICRDLWRKCSEVVPENMTREELWESLGLEGPCLN</sequence>
<proteinExistence type="inferred from homology"/>
<dbReference type="GO" id="GO:0003690">
    <property type="term" value="F:double-stranded DNA binding"/>
    <property type="evidence" value="ECO:0007669"/>
    <property type="project" value="TreeGrafter"/>
</dbReference>
<protein>
    <recommendedName>
        <fullName evidence="6">Homologous-pairing protein 2 winged helix domain-containing protein</fullName>
    </recommendedName>
</protein>
<evidence type="ECO:0000256" key="5">
    <source>
        <dbReference type="ARBA" id="ARBA00023254"/>
    </source>
</evidence>
<evidence type="ECO:0000256" key="2">
    <source>
        <dbReference type="ARBA" id="ARBA00007922"/>
    </source>
</evidence>
<reference evidence="7 8" key="1">
    <citation type="submission" date="2016-12" db="EMBL/GenBank/DDBJ databases">
        <title>The genomes of Aspergillus section Nigri reveals drivers in fungal speciation.</title>
        <authorList>
            <consortium name="DOE Joint Genome Institute"/>
            <person name="Vesth T.C."/>
            <person name="Nybo J."/>
            <person name="Theobald S."/>
            <person name="Brandl J."/>
            <person name="Frisvad J.C."/>
            <person name="Nielsen K.F."/>
            <person name="Lyhne E.K."/>
            <person name="Kogle M.E."/>
            <person name="Kuo A."/>
            <person name="Riley R."/>
            <person name="Clum A."/>
            <person name="Nolan M."/>
            <person name="Lipzen A."/>
            <person name="Salamov A."/>
            <person name="Henrissat B."/>
            <person name="Wiebenga A."/>
            <person name="De Vries R.P."/>
            <person name="Grigoriev I.V."/>
            <person name="Mortensen U.H."/>
            <person name="Andersen M.R."/>
            <person name="Baker S.E."/>
        </authorList>
    </citation>
    <scope>NUCLEOTIDE SEQUENCE [LARGE SCALE GENOMIC DNA]</scope>
    <source>
        <strain evidence="7 8">CBS 115572</strain>
    </source>
</reference>
<dbReference type="GeneID" id="37118864"/>
<dbReference type="STRING" id="1450535.A0A317UZL2"/>
<dbReference type="EMBL" id="MSFK01000055">
    <property type="protein sequence ID" value="PWY65962.1"/>
    <property type="molecule type" value="Genomic_DNA"/>
</dbReference>
<dbReference type="PANTHER" id="PTHR15938:SF0">
    <property type="entry name" value="HOMOLOGOUS-PAIRING PROTEIN 2 HOMOLOG"/>
    <property type="match status" value="1"/>
</dbReference>
<dbReference type="GO" id="GO:0010774">
    <property type="term" value="P:meiotic strand invasion involved in reciprocal meiotic recombination"/>
    <property type="evidence" value="ECO:0007669"/>
    <property type="project" value="TreeGrafter"/>
</dbReference>
<dbReference type="InterPro" id="IPR010776">
    <property type="entry name" value="Hop2_WH_dom"/>
</dbReference>
<evidence type="ECO:0000256" key="4">
    <source>
        <dbReference type="ARBA" id="ARBA00023242"/>
    </source>
</evidence>
<accession>A0A317UZL2</accession>
<name>A0A317UZL2_9EURO</name>
<dbReference type="Gene3D" id="1.10.10.10">
    <property type="entry name" value="Winged helix-like DNA-binding domain superfamily/Winged helix DNA-binding domain"/>
    <property type="match status" value="1"/>
</dbReference>
<evidence type="ECO:0000313" key="8">
    <source>
        <dbReference type="Proteomes" id="UP000246702"/>
    </source>
</evidence>
<dbReference type="GO" id="GO:0007129">
    <property type="term" value="P:homologous chromosome pairing at meiosis"/>
    <property type="evidence" value="ECO:0007669"/>
    <property type="project" value="TreeGrafter"/>
</dbReference>
<keyword evidence="8" id="KW-1185">Reference proteome</keyword>
<keyword evidence="4" id="KW-0539">Nucleus</keyword>
<keyword evidence="3" id="KW-0233">DNA recombination</keyword>
<evidence type="ECO:0000313" key="7">
    <source>
        <dbReference type="EMBL" id="PWY65962.1"/>
    </source>
</evidence>
<comment type="similarity">
    <text evidence="2">Belongs to the HOP2 family.</text>
</comment>
<comment type="caution">
    <text evidence="7">The sequence shown here is derived from an EMBL/GenBank/DDBJ whole genome shotgun (WGS) entry which is preliminary data.</text>
</comment>
<dbReference type="AlphaFoldDB" id="A0A317UZL2"/>
<dbReference type="GO" id="GO:0000794">
    <property type="term" value="C:condensed nuclear chromosome"/>
    <property type="evidence" value="ECO:0007669"/>
    <property type="project" value="TreeGrafter"/>
</dbReference>
<comment type="subcellular location">
    <subcellularLocation>
        <location evidence="1">Nucleus</location>
    </subcellularLocation>
</comment>
<gene>
    <name evidence="7" type="ORF">BO94DRAFT_614135</name>
</gene>
<dbReference type="InterPro" id="IPR036388">
    <property type="entry name" value="WH-like_DNA-bd_sf"/>
</dbReference>
<evidence type="ECO:0000259" key="6">
    <source>
        <dbReference type="Pfam" id="PF07106"/>
    </source>
</evidence>
<feature type="domain" description="Homologous-pairing protein 2 winged helix" evidence="6">
    <location>
        <begin position="21"/>
        <end position="62"/>
    </location>
</feature>
<dbReference type="GO" id="GO:0120230">
    <property type="term" value="F:recombinase activator activity"/>
    <property type="evidence" value="ECO:0007669"/>
    <property type="project" value="TreeGrafter"/>
</dbReference>
<evidence type="ECO:0000256" key="1">
    <source>
        <dbReference type="ARBA" id="ARBA00004123"/>
    </source>
</evidence>
<dbReference type="GO" id="GO:0120231">
    <property type="term" value="C:DNA recombinase auxiliary factor complex"/>
    <property type="evidence" value="ECO:0007669"/>
    <property type="project" value="TreeGrafter"/>
</dbReference>
<dbReference type="PANTHER" id="PTHR15938">
    <property type="entry name" value="TBP-1 INTERACTING PROTEIN"/>
    <property type="match status" value="1"/>
</dbReference>
<evidence type="ECO:0000256" key="3">
    <source>
        <dbReference type="ARBA" id="ARBA00023172"/>
    </source>
</evidence>
<organism evidence="7 8">
    <name type="scientific">Aspergillus sclerotioniger CBS 115572</name>
    <dbReference type="NCBI Taxonomy" id="1450535"/>
    <lineage>
        <taxon>Eukaryota</taxon>
        <taxon>Fungi</taxon>
        <taxon>Dikarya</taxon>
        <taxon>Ascomycota</taxon>
        <taxon>Pezizomycotina</taxon>
        <taxon>Eurotiomycetes</taxon>
        <taxon>Eurotiomycetidae</taxon>
        <taxon>Eurotiales</taxon>
        <taxon>Aspergillaceae</taxon>
        <taxon>Aspergillus</taxon>
        <taxon>Aspergillus subgen. Circumdati</taxon>
    </lineage>
</organism>